<sequence>MPIKGLHFSVSICYLTPFRVKAIVKFLMKRICLLEQKN</sequence>
<accession>A0AB36FX77</accession>
<evidence type="ECO:0000313" key="1">
    <source>
        <dbReference type="EMBL" id="OES31359.1"/>
    </source>
</evidence>
<dbReference type="Proteomes" id="UP000095392">
    <property type="component" value="Unassembled WGS sequence"/>
</dbReference>
<gene>
    <name evidence="1" type="ORF">BFV95_2623</name>
</gene>
<proteinExistence type="predicted"/>
<keyword evidence="2" id="KW-1185">Reference proteome</keyword>
<name>A0AB36FX77_ALTMA</name>
<organism evidence="1 2">
    <name type="scientific">Alteromonas macleodii</name>
    <name type="common">Pseudoalteromonas macleodii</name>
    <dbReference type="NCBI Taxonomy" id="28108"/>
    <lineage>
        <taxon>Bacteria</taxon>
        <taxon>Pseudomonadati</taxon>
        <taxon>Pseudomonadota</taxon>
        <taxon>Gammaproteobacteria</taxon>
        <taxon>Alteromonadales</taxon>
        <taxon>Alteromonadaceae</taxon>
        <taxon>Alteromonas/Salinimonas group</taxon>
        <taxon>Alteromonas</taxon>
    </lineage>
</organism>
<reference evidence="1 2" key="1">
    <citation type="submission" date="2016-09" db="EMBL/GenBank/DDBJ databases">
        <title>Draft Genome Sequence of four Alteromonas macleodii strains isolated from copper coupons and grown long-term at elevated copper levels.</title>
        <authorList>
            <person name="Cusick K."/>
            <person name="Dale J."/>
            <person name="Little B."/>
            <person name="Biffinger J."/>
        </authorList>
    </citation>
    <scope>NUCLEOTIDE SEQUENCE [LARGE SCALE GENOMIC DNA]</scope>
    <source>
        <strain evidence="1 2">KCP01</strain>
    </source>
</reference>
<protein>
    <submittedName>
        <fullName evidence="1">Uncharacterized protein</fullName>
    </submittedName>
</protein>
<dbReference type="AlphaFoldDB" id="A0AB36FX77"/>
<comment type="caution">
    <text evidence="1">The sequence shown here is derived from an EMBL/GenBank/DDBJ whole genome shotgun (WGS) entry which is preliminary data.</text>
</comment>
<dbReference type="EMBL" id="MIPY01000014">
    <property type="protein sequence ID" value="OES31359.1"/>
    <property type="molecule type" value="Genomic_DNA"/>
</dbReference>
<evidence type="ECO:0000313" key="2">
    <source>
        <dbReference type="Proteomes" id="UP000095392"/>
    </source>
</evidence>